<protein>
    <submittedName>
        <fullName evidence="3">Uncharacterized protein</fullName>
    </submittedName>
</protein>
<dbReference type="Proteomes" id="UP000526408">
    <property type="component" value="Unassembled WGS sequence"/>
</dbReference>
<dbReference type="AlphaFoldDB" id="A0A7X6H440"/>
<evidence type="ECO:0000256" key="2">
    <source>
        <dbReference type="SAM" id="SignalP"/>
    </source>
</evidence>
<dbReference type="RefSeq" id="WP_168624847.1">
    <property type="nucleotide sequence ID" value="NZ_JAAZQQ010000007.1"/>
</dbReference>
<keyword evidence="4" id="KW-1185">Reference proteome</keyword>
<gene>
    <name evidence="3" type="ORF">HCU73_17855</name>
</gene>
<organism evidence="3 4">
    <name type="scientific">Roseicyclus persicicus</name>
    <dbReference type="NCBI Taxonomy" id="2650661"/>
    <lineage>
        <taxon>Bacteria</taxon>
        <taxon>Pseudomonadati</taxon>
        <taxon>Pseudomonadota</taxon>
        <taxon>Alphaproteobacteria</taxon>
        <taxon>Rhodobacterales</taxon>
        <taxon>Roseobacteraceae</taxon>
        <taxon>Roseicyclus</taxon>
    </lineage>
</organism>
<evidence type="ECO:0000313" key="4">
    <source>
        <dbReference type="Proteomes" id="UP000526408"/>
    </source>
</evidence>
<name>A0A7X6H440_9RHOB</name>
<keyword evidence="2" id="KW-0732">Signal</keyword>
<evidence type="ECO:0000313" key="3">
    <source>
        <dbReference type="EMBL" id="NKX46462.1"/>
    </source>
</evidence>
<feature type="signal peptide" evidence="2">
    <location>
        <begin position="1"/>
        <end position="21"/>
    </location>
</feature>
<feature type="chain" id="PRO_5030980718" evidence="2">
    <location>
        <begin position="22"/>
        <end position="69"/>
    </location>
</feature>
<comment type="caution">
    <text evidence="3">The sequence shown here is derived from an EMBL/GenBank/DDBJ whole genome shotgun (WGS) entry which is preliminary data.</text>
</comment>
<keyword evidence="1" id="KW-0472">Membrane</keyword>
<keyword evidence="1" id="KW-1133">Transmembrane helix</keyword>
<reference evidence="3 4" key="1">
    <citation type="submission" date="2020-04" db="EMBL/GenBank/DDBJ databases">
        <authorList>
            <person name="Yoon J."/>
        </authorList>
    </citation>
    <scope>NUCLEOTIDE SEQUENCE [LARGE SCALE GENOMIC DNA]</scope>
    <source>
        <strain evidence="3 4">KMU-115</strain>
    </source>
</reference>
<accession>A0A7X6H440</accession>
<sequence>MKKTVIAAFVGLSLTAASVQAQSLQPQMSVETIRSGMEEDQGHLLVPILFMIFLILTINRGSDYFQGPF</sequence>
<keyword evidence="1" id="KW-0812">Transmembrane</keyword>
<proteinExistence type="predicted"/>
<feature type="transmembrane region" description="Helical" evidence="1">
    <location>
        <begin position="45"/>
        <end position="62"/>
    </location>
</feature>
<dbReference type="EMBL" id="JAAZQQ010000007">
    <property type="protein sequence ID" value="NKX46462.1"/>
    <property type="molecule type" value="Genomic_DNA"/>
</dbReference>
<evidence type="ECO:0000256" key="1">
    <source>
        <dbReference type="SAM" id="Phobius"/>
    </source>
</evidence>